<comment type="caution">
    <text evidence="7">The sequence shown here is derived from an EMBL/GenBank/DDBJ whole genome shotgun (WGS) entry which is preliminary data.</text>
</comment>
<dbReference type="EC" id="5.2.1.8" evidence="3"/>
<dbReference type="Proteomes" id="UP000177950">
    <property type="component" value="Unassembled WGS sequence"/>
</dbReference>
<reference evidence="7 8" key="1">
    <citation type="journal article" date="2016" name="Nat. Commun.">
        <title>Thousands of microbial genomes shed light on interconnected biogeochemical processes in an aquifer system.</title>
        <authorList>
            <person name="Anantharaman K."/>
            <person name="Brown C.T."/>
            <person name="Hug L.A."/>
            <person name="Sharon I."/>
            <person name="Castelle C.J."/>
            <person name="Probst A.J."/>
            <person name="Thomas B.C."/>
            <person name="Singh A."/>
            <person name="Wilkins M.J."/>
            <person name="Karaoz U."/>
            <person name="Brodie E.L."/>
            <person name="Williams K.H."/>
            <person name="Hubbard S.S."/>
            <person name="Banfield J.F."/>
        </authorList>
    </citation>
    <scope>NUCLEOTIDE SEQUENCE [LARGE SCALE GENOMIC DNA]</scope>
</reference>
<dbReference type="GO" id="GO:0003755">
    <property type="term" value="F:peptidyl-prolyl cis-trans isomerase activity"/>
    <property type="evidence" value="ECO:0007669"/>
    <property type="project" value="UniProtKB-KW"/>
</dbReference>
<evidence type="ECO:0000256" key="2">
    <source>
        <dbReference type="ARBA" id="ARBA00007656"/>
    </source>
</evidence>
<dbReference type="EMBL" id="MFSV01000151">
    <property type="protein sequence ID" value="OGI57068.1"/>
    <property type="molecule type" value="Genomic_DNA"/>
</dbReference>
<evidence type="ECO:0000256" key="4">
    <source>
        <dbReference type="ARBA" id="ARBA00023110"/>
    </source>
</evidence>
<feature type="non-terminal residue" evidence="7">
    <location>
        <position position="234"/>
    </location>
</feature>
<comment type="catalytic activity">
    <reaction evidence="1">
        <text>[protein]-peptidylproline (omega=180) = [protein]-peptidylproline (omega=0)</text>
        <dbReference type="Rhea" id="RHEA:16237"/>
        <dbReference type="Rhea" id="RHEA-COMP:10747"/>
        <dbReference type="Rhea" id="RHEA-COMP:10748"/>
        <dbReference type="ChEBI" id="CHEBI:83833"/>
        <dbReference type="ChEBI" id="CHEBI:83834"/>
        <dbReference type="EC" id="5.2.1.8"/>
    </reaction>
</comment>
<dbReference type="InterPro" id="IPR027304">
    <property type="entry name" value="Trigger_fact/SurA_dom_sf"/>
</dbReference>
<feature type="domain" description="PpiC" evidence="6">
    <location>
        <begin position="130"/>
        <end position="220"/>
    </location>
</feature>
<gene>
    <name evidence="7" type="ORF">A2V58_06060</name>
</gene>
<evidence type="ECO:0000256" key="3">
    <source>
        <dbReference type="ARBA" id="ARBA00013194"/>
    </source>
</evidence>
<evidence type="ECO:0000313" key="7">
    <source>
        <dbReference type="EMBL" id="OGI57068.1"/>
    </source>
</evidence>
<evidence type="ECO:0000259" key="6">
    <source>
        <dbReference type="PROSITE" id="PS50198"/>
    </source>
</evidence>
<dbReference type="PANTHER" id="PTHR47245:SF2">
    <property type="entry name" value="PEPTIDYL-PROLYL CIS-TRANS ISOMERASE HP_0175-RELATED"/>
    <property type="match status" value="1"/>
</dbReference>
<dbReference type="Pfam" id="PF00639">
    <property type="entry name" value="Rotamase"/>
    <property type="match status" value="1"/>
</dbReference>
<protein>
    <recommendedName>
        <fullName evidence="3">peptidylprolyl isomerase</fullName>
        <ecNumber evidence="3">5.2.1.8</ecNumber>
    </recommendedName>
</protein>
<evidence type="ECO:0000313" key="8">
    <source>
        <dbReference type="Proteomes" id="UP000177950"/>
    </source>
</evidence>
<dbReference type="PROSITE" id="PS50198">
    <property type="entry name" value="PPIC_PPIASE_2"/>
    <property type="match status" value="1"/>
</dbReference>
<dbReference type="InterPro" id="IPR050245">
    <property type="entry name" value="PrsA_foldase"/>
</dbReference>
<name>A0A1F6UIB5_9PROT</name>
<dbReference type="InterPro" id="IPR000297">
    <property type="entry name" value="PPIase_PpiC"/>
</dbReference>
<dbReference type="AlphaFoldDB" id="A0A1F6UIB5"/>
<evidence type="ECO:0000256" key="1">
    <source>
        <dbReference type="ARBA" id="ARBA00000971"/>
    </source>
</evidence>
<dbReference type="InterPro" id="IPR023058">
    <property type="entry name" value="PPIase_PpiC_CS"/>
</dbReference>
<evidence type="ECO:0000256" key="5">
    <source>
        <dbReference type="PROSITE-ProRule" id="PRU00278"/>
    </source>
</evidence>
<dbReference type="Pfam" id="PF13624">
    <property type="entry name" value="SurA_N_3"/>
    <property type="match status" value="1"/>
</dbReference>
<organism evidence="7 8">
    <name type="scientific">Candidatus Muproteobacteria bacterium RBG_19FT_COMBO_61_10</name>
    <dbReference type="NCBI Taxonomy" id="1817761"/>
    <lineage>
        <taxon>Bacteria</taxon>
        <taxon>Pseudomonadati</taxon>
        <taxon>Pseudomonadota</taxon>
        <taxon>Candidatus Muproteobacteria</taxon>
    </lineage>
</organism>
<keyword evidence="5" id="KW-0413">Isomerase</keyword>
<dbReference type="Gene3D" id="3.10.50.40">
    <property type="match status" value="1"/>
</dbReference>
<dbReference type="PROSITE" id="PS01096">
    <property type="entry name" value="PPIC_PPIASE_1"/>
    <property type="match status" value="1"/>
</dbReference>
<dbReference type="Gene3D" id="1.10.8.1040">
    <property type="match status" value="1"/>
</dbReference>
<dbReference type="InterPro" id="IPR046357">
    <property type="entry name" value="PPIase_dom_sf"/>
</dbReference>
<comment type="similarity">
    <text evidence="2">Belongs to the PpiC/parvulin rotamase family.</text>
</comment>
<accession>A0A1F6UIB5</accession>
<dbReference type="SUPFAM" id="SSF109998">
    <property type="entry name" value="Triger factor/SurA peptide-binding domain-like"/>
    <property type="match status" value="1"/>
</dbReference>
<sequence>MLLVGLGLAFTACGGNGTDKSKILSTVNGDVITQNDYDDYLKSRQTQQAPIADKEKEKTVVMEEMVTRTLLVQNARKHKLDQDPETYFQIKRQTENILARATLRQYLKDNPISDEEVKQRYEKEVEKTHKLEYHARHILVKTKEEADDILKKLHVANFAALAKQKSVDVRSGKEGGDLGWFNEGAMVPEFFNAVVQLKKGEITKEPVKTEFGWHIIKLDDTRPFKVPEFEQVKA</sequence>
<dbReference type="PANTHER" id="PTHR47245">
    <property type="entry name" value="PEPTIDYLPROLYL ISOMERASE"/>
    <property type="match status" value="1"/>
</dbReference>
<keyword evidence="4 5" id="KW-0697">Rotamase</keyword>
<dbReference type="SUPFAM" id="SSF54534">
    <property type="entry name" value="FKBP-like"/>
    <property type="match status" value="1"/>
</dbReference>
<proteinExistence type="inferred from homology"/>